<dbReference type="InterPro" id="IPR003439">
    <property type="entry name" value="ABC_transporter-like_ATP-bd"/>
</dbReference>
<evidence type="ECO:0000256" key="1">
    <source>
        <dbReference type="ARBA" id="ARBA00006216"/>
    </source>
</evidence>
<dbReference type="GO" id="GO:0016887">
    <property type="term" value="F:ATP hydrolysis activity"/>
    <property type="evidence" value="ECO:0007669"/>
    <property type="project" value="InterPro"/>
</dbReference>
<keyword evidence="3" id="KW-0067">ATP-binding</keyword>
<dbReference type="PANTHER" id="PTHR43204">
    <property type="entry name" value="ABC TRANSPORTER I FAMILY MEMBER 6, CHLOROPLASTIC"/>
    <property type="match status" value="1"/>
</dbReference>
<dbReference type="NCBIfam" id="TIGR01978">
    <property type="entry name" value="sufC"/>
    <property type="match status" value="1"/>
</dbReference>
<dbReference type="InterPro" id="IPR003593">
    <property type="entry name" value="AAA+_ATPase"/>
</dbReference>
<gene>
    <name evidence="5" type="primary">sufC</name>
    <name evidence="5" type="ORF">IAC63_01945</name>
</gene>
<organism evidence="5 6">
    <name type="scientific">Candidatus Enterousia avicola</name>
    <dbReference type="NCBI Taxonomy" id="2840787"/>
    <lineage>
        <taxon>Bacteria</taxon>
        <taxon>Pseudomonadati</taxon>
        <taxon>Pseudomonadota</taxon>
        <taxon>Alphaproteobacteria</taxon>
        <taxon>Candidatus Enterousia</taxon>
    </lineage>
</organism>
<evidence type="ECO:0000313" key="5">
    <source>
        <dbReference type="EMBL" id="HIU65380.1"/>
    </source>
</evidence>
<dbReference type="PROSITE" id="PS00211">
    <property type="entry name" value="ABC_TRANSPORTER_1"/>
    <property type="match status" value="1"/>
</dbReference>
<evidence type="ECO:0000256" key="3">
    <source>
        <dbReference type="ARBA" id="ARBA00022840"/>
    </source>
</evidence>
<feature type="domain" description="ABC transporter" evidence="4">
    <location>
        <begin position="2"/>
        <end position="222"/>
    </location>
</feature>
<name>A0A9D1MRM8_9PROT</name>
<evidence type="ECO:0000259" key="4">
    <source>
        <dbReference type="PROSITE" id="PS50893"/>
    </source>
</evidence>
<proteinExistence type="inferred from homology"/>
<comment type="caution">
    <text evidence="5">The sequence shown here is derived from an EMBL/GenBank/DDBJ whole genome shotgun (WGS) entry which is preliminary data.</text>
</comment>
<dbReference type="Pfam" id="PF00005">
    <property type="entry name" value="ABC_tran"/>
    <property type="match status" value="1"/>
</dbReference>
<comment type="similarity">
    <text evidence="1">Belongs to the ABC transporter superfamily. Ycf16 family.</text>
</comment>
<dbReference type="PANTHER" id="PTHR43204:SF1">
    <property type="entry name" value="ABC TRANSPORTER I FAMILY MEMBER 6, CHLOROPLASTIC"/>
    <property type="match status" value="1"/>
</dbReference>
<dbReference type="Proteomes" id="UP000824142">
    <property type="component" value="Unassembled WGS sequence"/>
</dbReference>
<dbReference type="PROSITE" id="PS50893">
    <property type="entry name" value="ABC_TRANSPORTER_2"/>
    <property type="match status" value="1"/>
</dbReference>
<reference evidence="5" key="2">
    <citation type="journal article" date="2021" name="PeerJ">
        <title>Extensive microbial diversity within the chicken gut microbiome revealed by metagenomics and culture.</title>
        <authorList>
            <person name="Gilroy R."/>
            <person name="Ravi A."/>
            <person name="Getino M."/>
            <person name="Pursley I."/>
            <person name="Horton D.L."/>
            <person name="Alikhan N.F."/>
            <person name="Baker D."/>
            <person name="Gharbi K."/>
            <person name="Hall N."/>
            <person name="Watson M."/>
            <person name="Adriaenssens E.M."/>
            <person name="Foster-Nyarko E."/>
            <person name="Jarju S."/>
            <person name="Secka A."/>
            <person name="Antonio M."/>
            <person name="Oren A."/>
            <person name="Chaudhuri R.R."/>
            <person name="La Ragione R."/>
            <person name="Hildebrand F."/>
            <person name="Pallen M.J."/>
        </authorList>
    </citation>
    <scope>NUCLEOTIDE SEQUENCE</scope>
    <source>
        <strain evidence="5">CHK136-897</strain>
    </source>
</reference>
<dbReference type="InterPro" id="IPR010230">
    <property type="entry name" value="FeS-cluster_ATPase_SufC"/>
</dbReference>
<sequence>MLEIKDLSVSLGEKILLTDINMTVKRGARHLLAGHNGSGKSTLVSTIIGNPEYTINSGKIVFDGKDITNENTTTRALMGIFLGAQNVPEIPGLSVLSFLKHSMAAHKHFETGKDLSMGEFLANLEAARESLGIPKEWLNRSINVGFSGGERKRLMLLRLVMTKPKLAILDEPDSGADATVQKQIVDVIREMPDTTFLFISHQENFTKQITPTDITTLSAGKVMIK</sequence>
<keyword evidence="2" id="KW-0547">Nucleotide-binding</keyword>
<dbReference type="InterPro" id="IPR017871">
    <property type="entry name" value="ABC_transporter-like_CS"/>
</dbReference>
<dbReference type="AlphaFoldDB" id="A0A9D1MRM8"/>
<evidence type="ECO:0000313" key="6">
    <source>
        <dbReference type="Proteomes" id="UP000824142"/>
    </source>
</evidence>
<accession>A0A9D1MRM8</accession>
<dbReference type="SMART" id="SM00382">
    <property type="entry name" value="AAA"/>
    <property type="match status" value="1"/>
</dbReference>
<reference evidence="5" key="1">
    <citation type="submission" date="2020-10" db="EMBL/GenBank/DDBJ databases">
        <authorList>
            <person name="Gilroy R."/>
        </authorList>
    </citation>
    <scope>NUCLEOTIDE SEQUENCE</scope>
    <source>
        <strain evidence="5">CHK136-897</strain>
    </source>
</reference>
<dbReference type="Gene3D" id="3.40.50.300">
    <property type="entry name" value="P-loop containing nucleotide triphosphate hydrolases"/>
    <property type="match status" value="1"/>
</dbReference>
<dbReference type="GO" id="GO:0005524">
    <property type="term" value="F:ATP binding"/>
    <property type="evidence" value="ECO:0007669"/>
    <property type="project" value="UniProtKB-KW"/>
</dbReference>
<dbReference type="EMBL" id="DVNO01000014">
    <property type="protein sequence ID" value="HIU65380.1"/>
    <property type="molecule type" value="Genomic_DNA"/>
</dbReference>
<protein>
    <submittedName>
        <fullName evidence="5">Fe-S cluster assembly ATPase SufC</fullName>
    </submittedName>
</protein>
<evidence type="ECO:0000256" key="2">
    <source>
        <dbReference type="ARBA" id="ARBA00022741"/>
    </source>
</evidence>
<dbReference type="SUPFAM" id="SSF52540">
    <property type="entry name" value="P-loop containing nucleoside triphosphate hydrolases"/>
    <property type="match status" value="1"/>
</dbReference>
<dbReference type="InterPro" id="IPR027417">
    <property type="entry name" value="P-loop_NTPase"/>
</dbReference>